<name>A0A9N8DE56_9STRA</name>
<feature type="domain" description="HD" evidence="1">
    <location>
        <begin position="146"/>
        <end position="232"/>
    </location>
</feature>
<dbReference type="EMBL" id="CAICTM010000030">
    <property type="protein sequence ID" value="CAB9498034.1"/>
    <property type="molecule type" value="Genomic_DNA"/>
</dbReference>
<dbReference type="AlphaFoldDB" id="A0A9N8DE56"/>
<reference evidence="2" key="1">
    <citation type="submission" date="2020-06" db="EMBL/GenBank/DDBJ databases">
        <authorList>
            <consortium name="Plant Systems Biology data submission"/>
        </authorList>
    </citation>
    <scope>NUCLEOTIDE SEQUENCE</scope>
    <source>
        <strain evidence="2">D6</strain>
    </source>
</reference>
<dbReference type="OrthoDB" id="2378324at2759"/>
<dbReference type="Gene3D" id="1.10.3210.10">
    <property type="entry name" value="Hypothetical protein af1432"/>
    <property type="match status" value="1"/>
</dbReference>
<evidence type="ECO:0000313" key="2">
    <source>
        <dbReference type="EMBL" id="CAB9498034.1"/>
    </source>
</evidence>
<dbReference type="InterPro" id="IPR006674">
    <property type="entry name" value="HD_domain"/>
</dbReference>
<proteinExistence type="predicted"/>
<dbReference type="SUPFAM" id="SSF109604">
    <property type="entry name" value="HD-domain/PDEase-like"/>
    <property type="match status" value="1"/>
</dbReference>
<gene>
    <name evidence="2" type="ORF">SEMRO_30_G019760.1</name>
</gene>
<organism evidence="2 3">
    <name type="scientific">Seminavis robusta</name>
    <dbReference type="NCBI Taxonomy" id="568900"/>
    <lineage>
        <taxon>Eukaryota</taxon>
        <taxon>Sar</taxon>
        <taxon>Stramenopiles</taxon>
        <taxon>Ochrophyta</taxon>
        <taxon>Bacillariophyta</taxon>
        <taxon>Bacillariophyceae</taxon>
        <taxon>Bacillariophycidae</taxon>
        <taxon>Naviculales</taxon>
        <taxon>Naviculaceae</taxon>
        <taxon>Seminavis</taxon>
    </lineage>
</organism>
<accession>A0A9N8DE56</accession>
<comment type="caution">
    <text evidence="2">The sequence shown here is derived from an EMBL/GenBank/DDBJ whole genome shotgun (WGS) entry which is preliminary data.</text>
</comment>
<evidence type="ECO:0000313" key="3">
    <source>
        <dbReference type="Proteomes" id="UP001153069"/>
    </source>
</evidence>
<evidence type="ECO:0000259" key="1">
    <source>
        <dbReference type="Pfam" id="PF01966"/>
    </source>
</evidence>
<keyword evidence="3" id="KW-1185">Reference proteome</keyword>
<dbReference type="PANTHER" id="PTHR35569">
    <property type="entry name" value="CYANAMIDE HYDRATASE DDI2-RELATED"/>
    <property type="match status" value="1"/>
</dbReference>
<dbReference type="PANTHER" id="PTHR35569:SF1">
    <property type="entry name" value="CYANAMIDE HYDRATASE DDI2-RELATED"/>
    <property type="match status" value="1"/>
</dbReference>
<dbReference type="Pfam" id="PF01966">
    <property type="entry name" value="HD"/>
    <property type="match status" value="1"/>
</dbReference>
<dbReference type="Proteomes" id="UP001153069">
    <property type="component" value="Unassembled WGS sequence"/>
</dbReference>
<protein>
    <submittedName>
        <fullName evidence="2">Cyanamide hydratase</fullName>
    </submittedName>
</protein>
<sequence length="316" mass="34682">MSLIRASISLAVPATAASIFFPDSVGYVAGGTAVVFLFAKTCSRPLANHAELDKIPYSCSSPPKEQQLTLTTCLIPRPKLRIILDLGGIKLEQLATSIAMALGLRRIPRPISDIDDPIWTIPTTEAAQAALALCQKTAGPHRQWIVNHCLRTFRFGAAVAEQLGTVYDEEVLFVASLLHDLAWTEPFDRDDLDFELLGAQAARDFCIHHGMSEHKSNVIHEMIALHTSPHILGLPEYAPEIRLVSQGAGMDVAGLFCEEISSETKLTVVKEHPRLNFKKCCCALMADHARRKPDTHMAVSCQMGFLTAIRMGPFDE</sequence>